<protein>
    <submittedName>
        <fullName evidence="3">Uncharacterized protein</fullName>
    </submittedName>
</protein>
<feature type="compositionally biased region" description="Low complexity" evidence="2">
    <location>
        <begin position="173"/>
        <end position="197"/>
    </location>
</feature>
<organism evidence="3 4">
    <name type="scientific">Nitrospira japonica</name>
    <dbReference type="NCBI Taxonomy" id="1325564"/>
    <lineage>
        <taxon>Bacteria</taxon>
        <taxon>Pseudomonadati</taxon>
        <taxon>Nitrospirota</taxon>
        <taxon>Nitrospiria</taxon>
        <taxon>Nitrospirales</taxon>
        <taxon>Nitrospiraceae</taxon>
        <taxon>Nitrospira</taxon>
    </lineage>
</organism>
<dbReference type="RefSeq" id="WP_080887618.1">
    <property type="nucleotide sequence ID" value="NZ_LT828648.1"/>
</dbReference>
<evidence type="ECO:0000313" key="4">
    <source>
        <dbReference type="Proteomes" id="UP000192042"/>
    </source>
</evidence>
<keyword evidence="4" id="KW-1185">Reference proteome</keyword>
<evidence type="ECO:0000313" key="3">
    <source>
        <dbReference type="EMBL" id="SLM49387.1"/>
    </source>
</evidence>
<proteinExistence type="predicted"/>
<evidence type="ECO:0000256" key="1">
    <source>
        <dbReference type="SAM" id="Coils"/>
    </source>
</evidence>
<dbReference type="Proteomes" id="UP000192042">
    <property type="component" value="Chromosome I"/>
</dbReference>
<keyword evidence="1" id="KW-0175">Coiled coil</keyword>
<name>A0A1W1I8P4_9BACT</name>
<gene>
    <name evidence="3" type="ORF">NSJP_3220</name>
</gene>
<dbReference type="STRING" id="1325564.NSJP_3220"/>
<accession>A0A1W1I8P4</accession>
<dbReference type="AlphaFoldDB" id="A0A1W1I8P4"/>
<sequence length="230" mass="24746">MHIVTCRPAASLGISVLLFAPGCAWQSTYDQAVAEREGVKAELQSVKLEQDRLMEQVKEIEPLTKQARLQAEQANASLRDAVDAAEGARQIGEERQAKLALLIDQLSAQQNSLRQSMRKMKAERPGLQSAVDKYRAQLDEADRLSAAASFPPPPPVHDPIASATVPPPPSLPGPTVTPTSVSSSASVPSSDPLAVPATRPATKRGVEPAEEGFFASMKDWLVSIWRSVFS</sequence>
<evidence type="ECO:0000256" key="2">
    <source>
        <dbReference type="SAM" id="MobiDB-lite"/>
    </source>
</evidence>
<feature type="region of interest" description="Disordered" evidence="2">
    <location>
        <begin position="146"/>
        <end position="205"/>
    </location>
</feature>
<reference evidence="3 4" key="1">
    <citation type="submission" date="2017-03" db="EMBL/GenBank/DDBJ databases">
        <authorList>
            <person name="Afonso C.L."/>
            <person name="Miller P.J."/>
            <person name="Scott M.A."/>
            <person name="Spackman E."/>
            <person name="Goraichik I."/>
            <person name="Dimitrov K.M."/>
            <person name="Suarez D.L."/>
            <person name="Swayne D.E."/>
        </authorList>
    </citation>
    <scope>NUCLEOTIDE SEQUENCE [LARGE SCALE GENOMIC DNA]</scope>
    <source>
        <strain evidence="3">Genome sequencing of Nitrospira japonica strain NJ11</strain>
    </source>
</reference>
<dbReference type="KEGG" id="nja:NSJP_3220"/>
<feature type="coiled-coil region" evidence="1">
    <location>
        <begin position="29"/>
        <end position="56"/>
    </location>
</feature>
<dbReference type="EMBL" id="LT828648">
    <property type="protein sequence ID" value="SLM49387.1"/>
    <property type="molecule type" value="Genomic_DNA"/>
</dbReference>